<dbReference type="EMBL" id="RIAX01000013">
    <property type="protein sequence ID" value="RNF38504.1"/>
    <property type="molecule type" value="Genomic_DNA"/>
</dbReference>
<protein>
    <recommendedName>
        <fullName evidence="1">PepSY domain-containing protein</fullName>
    </recommendedName>
</protein>
<feature type="domain" description="PepSY" evidence="1">
    <location>
        <begin position="168"/>
        <end position="227"/>
    </location>
</feature>
<dbReference type="AlphaFoldDB" id="A0A3M8P5L3"/>
<reference evidence="2 3" key="1">
    <citation type="journal article" date="2018" name="Int. J. Syst. Evol. Microbiol.">
        <title>Planococcus salinus sp. nov., a moderately halophilic bacterium isolated from a saline-alkali soil.</title>
        <authorList>
            <person name="Gan L."/>
        </authorList>
    </citation>
    <scope>NUCLEOTIDE SEQUENCE [LARGE SCALE GENOMIC DNA]</scope>
    <source>
        <strain evidence="2 3">LCB217</strain>
    </source>
</reference>
<organism evidence="2 3">
    <name type="scientific">Planococcus salinus</name>
    <dbReference type="NCBI Taxonomy" id="1848460"/>
    <lineage>
        <taxon>Bacteria</taxon>
        <taxon>Bacillati</taxon>
        <taxon>Bacillota</taxon>
        <taxon>Bacilli</taxon>
        <taxon>Bacillales</taxon>
        <taxon>Caryophanaceae</taxon>
        <taxon>Planococcus</taxon>
    </lineage>
</organism>
<accession>A0A3M8P5L3</accession>
<evidence type="ECO:0000259" key="1">
    <source>
        <dbReference type="Pfam" id="PF03413"/>
    </source>
</evidence>
<gene>
    <name evidence="2" type="ORF">EEX84_14300</name>
</gene>
<name>A0A3M8P5L3_9BACL</name>
<dbReference type="Pfam" id="PF03413">
    <property type="entry name" value="PepSY"/>
    <property type="match status" value="1"/>
</dbReference>
<dbReference type="Gene3D" id="3.10.450.40">
    <property type="match status" value="2"/>
</dbReference>
<dbReference type="InterPro" id="IPR025711">
    <property type="entry name" value="PepSY"/>
</dbReference>
<proteinExistence type="predicted"/>
<comment type="caution">
    <text evidence="2">The sequence shown here is derived from an EMBL/GenBank/DDBJ whole genome shotgun (WGS) entry which is preliminary data.</text>
</comment>
<sequence length="230" mass="25767">MMRKWMVVSVLMVLLAAVVLAILLFPDSAEQQVSRDEAKAVVTEMHGGTVSETVEKDGYFHVVFQRPDGQYRASVNKENGQVEELELLERKEPVKELTEQEAQSVAVNEVDGTVENIRYFEERNEYEVEIRREDQLTTIVLSAGTGEVKRITTNPAEAESEPEPDTVISREEAVAIARTVLAGEADSVEFQQTNDGGLYLVEIENDETDQEVLVQVHAIKGEILTVEWDS</sequence>
<evidence type="ECO:0000313" key="3">
    <source>
        <dbReference type="Proteomes" id="UP000275473"/>
    </source>
</evidence>
<keyword evidence="3" id="KW-1185">Reference proteome</keyword>
<evidence type="ECO:0000313" key="2">
    <source>
        <dbReference type="EMBL" id="RNF38504.1"/>
    </source>
</evidence>
<dbReference type="Proteomes" id="UP000275473">
    <property type="component" value="Unassembled WGS sequence"/>
</dbReference>